<evidence type="ECO:0000313" key="8">
    <source>
        <dbReference type="Proteomes" id="UP000078358"/>
    </source>
</evidence>
<evidence type="ECO:0000259" key="6">
    <source>
        <dbReference type="Pfam" id="PF01625"/>
    </source>
</evidence>
<dbReference type="EMBL" id="JACI01000002">
    <property type="protein sequence ID" value="OAQ14485.1"/>
    <property type="molecule type" value="Genomic_DNA"/>
</dbReference>
<name>A0A179CX47_BIBTR</name>
<dbReference type="GO" id="GO:0005737">
    <property type="term" value="C:cytoplasm"/>
    <property type="evidence" value="ECO:0007669"/>
    <property type="project" value="TreeGrafter"/>
</dbReference>
<dbReference type="RefSeq" id="WP_015433035.1">
    <property type="nucleotide sequence ID" value="NZ_JACI01000002.1"/>
</dbReference>
<evidence type="ECO:0000256" key="3">
    <source>
        <dbReference type="ARBA" id="ARBA00047806"/>
    </source>
</evidence>
<dbReference type="GO" id="GO:0008113">
    <property type="term" value="F:peptide-methionine (S)-S-oxide reductase activity"/>
    <property type="evidence" value="ECO:0007669"/>
    <property type="project" value="UniProtKB-UniRule"/>
</dbReference>
<dbReference type="InterPro" id="IPR050162">
    <property type="entry name" value="MsrA_MetSO_reductase"/>
</dbReference>
<dbReference type="InterPro" id="IPR002569">
    <property type="entry name" value="Met_Sox_Rdtase_MsrA_dom"/>
</dbReference>
<evidence type="ECO:0000256" key="4">
    <source>
        <dbReference type="ARBA" id="ARBA00048782"/>
    </source>
</evidence>
<reference evidence="7 8" key="1">
    <citation type="submission" date="2014-01" db="EMBL/GenBank/DDBJ databases">
        <authorList>
            <person name="Zuccon D."/>
        </authorList>
    </citation>
    <scope>NUCLEOTIDE SEQUENCE [LARGE SCALE GENOMIC DNA]</scope>
    <source>
        <strain evidence="7 8">Y31</strain>
    </source>
</reference>
<dbReference type="Proteomes" id="UP000078358">
    <property type="component" value="Unassembled WGS sequence"/>
</dbReference>
<evidence type="ECO:0000256" key="1">
    <source>
        <dbReference type="ARBA" id="ARBA00005591"/>
    </source>
</evidence>
<dbReference type="SUPFAM" id="SSF55068">
    <property type="entry name" value="Peptide methionine sulfoxide reductase"/>
    <property type="match status" value="1"/>
</dbReference>
<protein>
    <recommendedName>
        <fullName evidence="5">Peptide methionine sulfoxide reductase MsrA</fullName>
        <shortName evidence="5">Protein-methionine-S-oxide reductase</shortName>
        <ecNumber evidence="5">1.8.4.11</ecNumber>
    </recommendedName>
    <alternativeName>
        <fullName evidence="5">Peptide-methionine (S)-S-oxide reductase</fullName>
        <shortName evidence="5">Peptide Met(O) reductase</shortName>
    </alternativeName>
</protein>
<proteinExistence type="inferred from homology"/>
<dbReference type="PANTHER" id="PTHR42799:SF2">
    <property type="entry name" value="MITOCHONDRIAL PEPTIDE METHIONINE SULFOXIDE REDUCTASE"/>
    <property type="match status" value="1"/>
</dbReference>
<dbReference type="PATRIC" id="fig|1261658.3.peg.1801"/>
<gene>
    <name evidence="5" type="primary">msrA</name>
    <name evidence="7" type="ORF">F480_09025</name>
</gene>
<comment type="function">
    <text evidence="5">Has an important function as a repair enzyme for proteins that have been inactivated by oxidation. Catalyzes the reversible oxidation-reduction of methionine sulfoxide in proteins to methionine.</text>
</comment>
<comment type="caution">
    <text evidence="7">The sequence shown here is derived from an EMBL/GenBank/DDBJ whole genome shotgun (WGS) entry which is preliminary data.</text>
</comment>
<dbReference type="NCBIfam" id="TIGR00401">
    <property type="entry name" value="msrA"/>
    <property type="match status" value="1"/>
</dbReference>
<dbReference type="InterPro" id="IPR036509">
    <property type="entry name" value="Met_Sox_Rdtase_MsrA_sf"/>
</dbReference>
<keyword evidence="2 5" id="KW-0560">Oxidoreductase</keyword>
<dbReference type="PANTHER" id="PTHR42799">
    <property type="entry name" value="MITOCHONDRIAL PEPTIDE METHIONINE SULFOXIDE REDUCTASE"/>
    <property type="match status" value="1"/>
</dbReference>
<dbReference type="HAMAP" id="MF_01401">
    <property type="entry name" value="MsrA"/>
    <property type="match status" value="1"/>
</dbReference>
<comment type="similarity">
    <text evidence="1 5">Belongs to the MsrA Met sulfoxide reductase family.</text>
</comment>
<evidence type="ECO:0000313" key="7">
    <source>
        <dbReference type="EMBL" id="OAQ14485.1"/>
    </source>
</evidence>
<dbReference type="Pfam" id="PF01625">
    <property type="entry name" value="PMSR"/>
    <property type="match status" value="1"/>
</dbReference>
<feature type="domain" description="Peptide methionine sulphoxide reductase MsrA" evidence="6">
    <location>
        <begin position="6"/>
        <end position="155"/>
    </location>
</feature>
<evidence type="ECO:0000256" key="2">
    <source>
        <dbReference type="ARBA" id="ARBA00023002"/>
    </source>
</evidence>
<comment type="catalytic activity">
    <reaction evidence="3 5">
        <text>L-methionyl-[protein] + [thioredoxin]-disulfide + H2O = L-methionyl-(S)-S-oxide-[protein] + [thioredoxin]-dithiol</text>
        <dbReference type="Rhea" id="RHEA:14217"/>
        <dbReference type="Rhea" id="RHEA-COMP:10698"/>
        <dbReference type="Rhea" id="RHEA-COMP:10700"/>
        <dbReference type="Rhea" id="RHEA-COMP:12313"/>
        <dbReference type="Rhea" id="RHEA-COMP:12315"/>
        <dbReference type="ChEBI" id="CHEBI:15377"/>
        <dbReference type="ChEBI" id="CHEBI:16044"/>
        <dbReference type="ChEBI" id="CHEBI:29950"/>
        <dbReference type="ChEBI" id="CHEBI:44120"/>
        <dbReference type="ChEBI" id="CHEBI:50058"/>
        <dbReference type="EC" id="1.8.4.11"/>
    </reaction>
</comment>
<dbReference type="EC" id="1.8.4.11" evidence="5"/>
<feature type="active site" evidence="5">
    <location>
        <position position="13"/>
    </location>
</feature>
<dbReference type="AlphaFoldDB" id="A0A179CX47"/>
<sequence>MQNIKQIYLAGGCFWGTEAFMQRINGVLDAESGYANGNTLNPSYQDVCQGSGHAEVVKVTYDAAQISLAKLLDYYFKVIDPVSINQQGNDKGVQYRTGIYYVDPADEPIIAAALSALQQNYAKPLAVEQQMLEHYFPAEEYHQDYLDKNPNGYCHIDIQLMNEILRNQ</sequence>
<accession>A0A179CX47</accession>
<comment type="catalytic activity">
    <reaction evidence="4 5">
        <text>[thioredoxin]-disulfide + L-methionine + H2O = L-methionine (S)-S-oxide + [thioredoxin]-dithiol</text>
        <dbReference type="Rhea" id="RHEA:19993"/>
        <dbReference type="Rhea" id="RHEA-COMP:10698"/>
        <dbReference type="Rhea" id="RHEA-COMP:10700"/>
        <dbReference type="ChEBI" id="CHEBI:15377"/>
        <dbReference type="ChEBI" id="CHEBI:29950"/>
        <dbReference type="ChEBI" id="CHEBI:50058"/>
        <dbReference type="ChEBI" id="CHEBI:57844"/>
        <dbReference type="ChEBI" id="CHEBI:58772"/>
        <dbReference type="EC" id="1.8.4.11"/>
    </reaction>
</comment>
<dbReference type="FunFam" id="3.30.1060.10:FF:000007">
    <property type="entry name" value="Peptide methionine sulfoxide reductase msrA/msrB"/>
    <property type="match status" value="1"/>
</dbReference>
<organism evidence="7 8">
    <name type="scientific">Bibersteinia trehalosi Y31</name>
    <dbReference type="NCBI Taxonomy" id="1261658"/>
    <lineage>
        <taxon>Bacteria</taxon>
        <taxon>Pseudomonadati</taxon>
        <taxon>Pseudomonadota</taxon>
        <taxon>Gammaproteobacteria</taxon>
        <taxon>Pasteurellales</taxon>
        <taxon>Pasteurellaceae</taxon>
        <taxon>Bibersteinia</taxon>
    </lineage>
</organism>
<dbReference type="Gene3D" id="3.30.1060.10">
    <property type="entry name" value="Peptide methionine sulphoxide reductase MsrA"/>
    <property type="match status" value="1"/>
</dbReference>
<evidence type="ECO:0000256" key="5">
    <source>
        <dbReference type="HAMAP-Rule" id="MF_01401"/>
    </source>
</evidence>
<dbReference type="GO" id="GO:0034599">
    <property type="term" value="P:cellular response to oxidative stress"/>
    <property type="evidence" value="ECO:0007669"/>
    <property type="project" value="TreeGrafter"/>
</dbReference>
<dbReference type="GO" id="GO:0033744">
    <property type="term" value="F:L-methionine:thioredoxin-disulfide S-oxidoreductase activity"/>
    <property type="evidence" value="ECO:0007669"/>
    <property type="project" value="RHEA"/>
</dbReference>